<dbReference type="InterPro" id="IPR015424">
    <property type="entry name" value="PyrdxlP-dep_Trfase"/>
</dbReference>
<evidence type="ECO:0000256" key="7">
    <source>
        <dbReference type="ARBA" id="ARBA00023004"/>
    </source>
</evidence>
<dbReference type="EC" id="2.8.1.7" evidence="3"/>
<dbReference type="PIRSF" id="PIRSF005572">
    <property type="entry name" value="NifS"/>
    <property type="match status" value="1"/>
</dbReference>
<evidence type="ECO:0000256" key="4">
    <source>
        <dbReference type="ARBA" id="ARBA00022679"/>
    </source>
</evidence>
<comment type="cofactor">
    <cofactor evidence="1 10">
        <name>pyridoxal 5'-phosphate</name>
        <dbReference type="ChEBI" id="CHEBI:597326"/>
    </cofactor>
</comment>
<reference evidence="12 13" key="1">
    <citation type="submission" date="2016-10" db="EMBL/GenBank/DDBJ databases">
        <title>Draft Genome Sequence of Rhizobacteria Flavobacterium johnsoniae CI04.</title>
        <authorList>
            <person name="Bravo J.I."/>
            <person name="Lozano G.L."/>
            <person name="Handelsman J."/>
        </authorList>
    </citation>
    <scope>NUCLEOTIDE SEQUENCE [LARGE SCALE GENOMIC DNA]</scope>
    <source>
        <strain evidence="12 13">CI04</strain>
    </source>
</reference>
<dbReference type="InterPro" id="IPR015422">
    <property type="entry name" value="PyrdxlP-dep_Trfase_small"/>
</dbReference>
<dbReference type="Proteomes" id="UP000182826">
    <property type="component" value="Unassembled WGS sequence"/>
</dbReference>
<dbReference type="Gene3D" id="3.40.640.10">
    <property type="entry name" value="Type I PLP-dependent aspartate aminotransferase-like (Major domain)"/>
    <property type="match status" value="1"/>
</dbReference>
<keyword evidence="4" id="KW-0808">Transferase</keyword>
<dbReference type="EMBL" id="MLFK01000010">
    <property type="protein sequence ID" value="OIV40287.1"/>
    <property type="molecule type" value="Genomic_DNA"/>
</dbReference>
<keyword evidence="7" id="KW-0408">Iron</keyword>
<keyword evidence="13" id="KW-1185">Reference proteome</keyword>
<dbReference type="InterPro" id="IPR000192">
    <property type="entry name" value="Aminotrans_V_dom"/>
</dbReference>
<comment type="catalytic activity">
    <reaction evidence="9">
        <text>(sulfur carrier)-H + L-cysteine = (sulfur carrier)-SH + L-alanine</text>
        <dbReference type="Rhea" id="RHEA:43892"/>
        <dbReference type="Rhea" id="RHEA-COMP:14737"/>
        <dbReference type="Rhea" id="RHEA-COMP:14739"/>
        <dbReference type="ChEBI" id="CHEBI:29917"/>
        <dbReference type="ChEBI" id="CHEBI:35235"/>
        <dbReference type="ChEBI" id="CHEBI:57972"/>
        <dbReference type="ChEBI" id="CHEBI:64428"/>
        <dbReference type="EC" id="2.8.1.7"/>
    </reaction>
</comment>
<keyword evidence="6" id="KW-0663">Pyridoxal phosphate</keyword>
<evidence type="ECO:0000256" key="5">
    <source>
        <dbReference type="ARBA" id="ARBA00022723"/>
    </source>
</evidence>
<evidence type="ECO:0000256" key="8">
    <source>
        <dbReference type="ARBA" id="ARBA00023014"/>
    </source>
</evidence>
<accession>A0A1J7BNJ2</accession>
<dbReference type="GO" id="GO:0046872">
    <property type="term" value="F:metal ion binding"/>
    <property type="evidence" value="ECO:0007669"/>
    <property type="project" value="UniProtKB-KW"/>
</dbReference>
<dbReference type="Pfam" id="PF00266">
    <property type="entry name" value="Aminotran_5"/>
    <property type="match status" value="1"/>
</dbReference>
<dbReference type="SUPFAM" id="SSF53383">
    <property type="entry name" value="PLP-dependent transferases"/>
    <property type="match status" value="1"/>
</dbReference>
<evidence type="ECO:0000256" key="3">
    <source>
        <dbReference type="ARBA" id="ARBA00012239"/>
    </source>
</evidence>
<protein>
    <recommendedName>
        <fullName evidence="3">cysteine desulfurase</fullName>
        <ecNumber evidence="3">2.8.1.7</ecNumber>
    </recommendedName>
</protein>
<feature type="domain" description="Aminotransferase class V" evidence="11">
    <location>
        <begin position="7"/>
        <end position="363"/>
    </location>
</feature>
<dbReference type="InterPro" id="IPR015421">
    <property type="entry name" value="PyrdxlP-dep_Trfase_major"/>
</dbReference>
<evidence type="ECO:0000256" key="2">
    <source>
        <dbReference type="ARBA" id="ARBA00006490"/>
    </source>
</evidence>
<evidence type="ECO:0000256" key="10">
    <source>
        <dbReference type="RuleBase" id="RU004504"/>
    </source>
</evidence>
<dbReference type="PANTHER" id="PTHR11601">
    <property type="entry name" value="CYSTEINE DESULFURYLASE FAMILY MEMBER"/>
    <property type="match status" value="1"/>
</dbReference>
<evidence type="ECO:0000256" key="1">
    <source>
        <dbReference type="ARBA" id="ARBA00001933"/>
    </source>
</evidence>
<evidence type="ECO:0000259" key="11">
    <source>
        <dbReference type="Pfam" id="PF00266"/>
    </source>
</evidence>
<evidence type="ECO:0000256" key="6">
    <source>
        <dbReference type="ARBA" id="ARBA00022898"/>
    </source>
</evidence>
<dbReference type="GO" id="GO:0051536">
    <property type="term" value="F:iron-sulfur cluster binding"/>
    <property type="evidence" value="ECO:0007669"/>
    <property type="project" value="UniProtKB-KW"/>
</dbReference>
<evidence type="ECO:0000313" key="13">
    <source>
        <dbReference type="Proteomes" id="UP000182826"/>
    </source>
</evidence>
<dbReference type="OrthoDB" id="9808002at2"/>
<dbReference type="Gene3D" id="3.90.1150.10">
    <property type="entry name" value="Aspartate Aminotransferase, domain 1"/>
    <property type="match status" value="1"/>
</dbReference>
<gene>
    <name evidence="12" type="ORF">BKM63_20315</name>
</gene>
<proteinExistence type="inferred from homology"/>
<comment type="caution">
    <text evidence="12">The sequence shown here is derived from an EMBL/GenBank/DDBJ whole genome shotgun (WGS) entry which is preliminary data.</text>
</comment>
<keyword evidence="8" id="KW-0411">Iron-sulfur</keyword>
<dbReference type="PROSITE" id="PS00595">
    <property type="entry name" value="AA_TRANSFER_CLASS_5"/>
    <property type="match status" value="1"/>
</dbReference>
<name>A0A1J7BNJ2_FLAJO</name>
<dbReference type="PANTHER" id="PTHR11601:SF34">
    <property type="entry name" value="CYSTEINE DESULFURASE"/>
    <property type="match status" value="1"/>
</dbReference>
<sequence length="382" mass="41308">MLHQQNIYLDNNATTRVDERVLEAMLPYFTQLYANSTSQHIAGLTVNEAVENAAWQTADLINADAEEIIFTSGATEAINLAIKGLADQDRKHIITITTEHKAVLETCAFMESIGFKISYLPVGQDGLLDLNLLDQSITDNTLVFTGMLSNNETGVIQNVSKIAALLKSKNVLFICDATQAVGKIPVDVKTLGIDLLALSAHKFYGPKGIGALYISAKAKIKLTTQILGGGQQRKLRSGTLNVPGIIGLGKASEIAVNESEGDKKRIEILRDKLENDLLKFEGSFVNGNTKNRIYNTTNICFPGVNSEQLIMALGNISVSNGASCSAVTSEPSHVLKAMGLSDEEALSSIRFSLGRFTTSREIDIAVERVLALAGELVLQVRR</sequence>
<keyword evidence="5" id="KW-0479">Metal-binding</keyword>
<dbReference type="InterPro" id="IPR020578">
    <property type="entry name" value="Aminotrans_V_PyrdxlP_BS"/>
</dbReference>
<dbReference type="InterPro" id="IPR016454">
    <property type="entry name" value="Cysteine_dSase"/>
</dbReference>
<dbReference type="GO" id="GO:0031071">
    <property type="term" value="F:cysteine desulfurase activity"/>
    <property type="evidence" value="ECO:0007669"/>
    <property type="project" value="UniProtKB-EC"/>
</dbReference>
<dbReference type="RefSeq" id="WP_071638412.1">
    <property type="nucleotide sequence ID" value="NZ_MLFK01000010.1"/>
</dbReference>
<organism evidence="12 13">
    <name type="scientific">Flavobacterium johnsoniae</name>
    <name type="common">Cytophaga johnsonae</name>
    <dbReference type="NCBI Taxonomy" id="986"/>
    <lineage>
        <taxon>Bacteria</taxon>
        <taxon>Pseudomonadati</taxon>
        <taxon>Bacteroidota</taxon>
        <taxon>Flavobacteriia</taxon>
        <taxon>Flavobacteriales</taxon>
        <taxon>Flavobacteriaceae</taxon>
        <taxon>Flavobacterium</taxon>
    </lineage>
</organism>
<comment type="similarity">
    <text evidence="2">Belongs to the class-V pyridoxal-phosphate-dependent aminotransferase family. NifS/IscS subfamily.</text>
</comment>
<dbReference type="AlphaFoldDB" id="A0A1J7BNJ2"/>
<evidence type="ECO:0000256" key="9">
    <source>
        <dbReference type="ARBA" id="ARBA00050776"/>
    </source>
</evidence>
<evidence type="ECO:0000313" key="12">
    <source>
        <dbReference type="EMBL" id="OIV40287.1"/>
    </source>
</evidence>